<proteinExistence type="inferred from homology"/>
<feature type="domain" description="Tyrosine specific protein phosphatases" evidence="14">
    <location>
        <begin position="414"/>
        <end position="494"/>
    </location>
</feature>
<comment type="caution">
    <text evidence="15">The sequence shown here is derived from an EMBL/GenBank/DDBJ whole genome shotgun (WGS) entry which is preliminary data.</text>
</comment>
<evidence type="ECO:0000256" key="4">
    <source>
        <dbReference type="ARBA" id="ARBA00022553"/>
    </source>
</evidence>
<feature type="domain" description="SH2" evidence="12">
    <location>
        <begin position="5"/>
        <end position="101"/>
    </location>
</feature>
<dbReference type="SUPFAM" id="SSF52799">
    <property type="entry name" value="(Phosphotyrosine protein) phosphatases II"/>
    <property type="match status" value="1"/>
</dbReference>
<dbReference type="InterPro" id="IPR000980">
    <property type="entry name" value="SH2"/>
</dbReference>
<feature type="domain" description="SH2" evidence="12">
    <location>
        <begin position="111"/>
        <end position="205"/>
    </location>
</feature>
<evidence type="ECO:0000313" key="15">
    <source>
        <dbReference type="EMBL" id="KAI6650928.1"/>
    </source>
</evidence>
<dbReference type="InterPro" id="IPR000242">
    <property type="entry name" value="PTP_cat"/>
</dbReference>
<evidence type="ECO:0000256" key="10">
    <source>
        <dbReference type="ARBA" id="ARBA00051722"/>
    </source>
</evidence>
<dbReference type="PRINTS" id="PR00700">
    <property type="entry name" value="PRTYPHPHTASE"/>
</dbReference>
<name>A0AAV7JPY2_9METZ</name>
<dbReference type="CDD" id="cd10340">
    <property type="entry name" value="SH2_N-SH2_SHP_like"/>
    <property type="match status" value="1"/>
</dbReference>
<dbReference type="GO" id="GO:0004726">
    <property type="term" value="F:non-membrane spanning protein tyrosine phosphatase activity"/>
    <property type="evidence" value="ECO:0007669"/>
    <property type="project" value="TreeGrafter"/>
</dbReference>
<reference evidence="15 16" key="1">
    <citation type="journal article" date="2023" name="BMC Biol.">
        <title>The compact genome of the sponge Oopsacas minuta (Hexactinellida) is lacking key metazoan core genes.</title>
        <authorList>
            <person name="Santini S."/>
            <person name="Schenkelaars Q."/>
            <person name="Jourda C."/>
            <person name="Duchesne M."/>
            <person name="Belahbib H."/>
            <person name="Rocher C."/>
            <person name="Selva M."/>
            <person name="Riesgo A."/>
            <person name="Vervoort M."/>
            <person name="Leys S.P."/>
            <person name="Kodjabachian L."/>
            <person name="Le Bivic A."/>
            <person name="Borchiellini C."/>
            <person name="Claverie J.M."/>
            <person name="Renard E."/>
        </authorList>
    </citation>
    <scope>NUCLEOTIDE SEQUENCE [LARGE SCALE GENOMIC DNA]</scope>
    <source>
        <strain evidence="15">SPO-2</strain>
    </source>
</reference>
<protein>
    <recommendedName>
        <fullName evidence="2">protein-tyrosine-phosphatase</fullName>
        <ecNumber evidence="2">3.1.3.48</ecNumber>
    </recommendedName>
</protein>
<gene>
    <name evidence="15" type="ORF">LOD99_5768</name>
</gene>
<evidence type="ECO:0000256" key="1">
    <source>
        <dbReference type="ARBA" id="ARBA00004496"/>
    </source>
</evidence>
<dbReference type="Gene3D" id="3.30.505.10">
    <property type="entry name" value="SH2 domain"/>
    <property type="match status" value="2"/>
</dbReference>
<dbReference type="AlphaFoldDB" id="A0AAV7JPY2"/>
<dbReference type="PROSITE" id="PS50001">
    <property type="entry name" value="SH2"/>
    <property type="match status" value="2"/>
</dbReference>
<dbReference type="CDD" id="cd09931">
    <property type="entry name" value="SH2_C-SH2_SHP_like"/>
    <property type="match status" value="1"/>
</dbReference>
<dbReference type="FunFam" id="3.30.505.10:FF:000018">
    <property type="entry name" value="Tyrosine-protein phosphatase non-receptor type"/>
    <property type="match status" value="1"/>
</dbReference>
<keyword evidence="8 11" id="KW-0727">SH2 domain</keyword>
<keyword evidence="5" id="KW-0677">Repeat</keyword>
<keyword evidence="16" id="KW-1185">Reference proteome</keyword>
<dbReference type="InterPro" id="IPR000387">
    <property type="entry name" value="Tyr_Pase_dom"/>
</dbReference>
<dbReference type="Pfam" id="PF00017">
    <property type="entry name" value="SH2"/>
    <property type="match status" value="2"/>
</dbReference>
<evidence type="ECO:0000256" key="9">
    <source>
        <dbReference type="ARBA" id="ARBA00034734"/>
    </source>
</evidence>
<comment type="subcellular location">
    <subcellularLocation>
        <location evidence="1">Cytoplasm</location>
    </subcellularLocation>
</comment>
<dbReference type="SMART" id="SM00252">
    <property type="entry name" value="SH2"/>
    <property type="match status" value="2"/>
</dbReference>
<dbReference type="FunFam" id="3.30.505.10:FF:000012">
    <property type="entry name" value="Tyrosine-protein phosphatase non-receptor type"/>
    <property type="match status" value="1"/>
</dbReference>
<dbReference type="SMART" id="SM00194">
    <property type="entry name" value="PTPc"/>
    <property type="match status" value="1"/>
</dbReference>
<dbReference type="GO" id="GO:0050839">
    <property type="term" value="F:cell adhesion molecule binding"/>
    <property type="evidence" value="ECO:0007669"/>
    <property type="project" value="TreeGrafter"/>
</dbReference>
<evidence type="ECO:0000256" key="11">
    <source>
        <dbReference type="PROSITE-ProRule" id="PRU00191"/>
    </source>
</evidence>
<dbReference type="InterPro" id="IPR016130">
    <property type="entry name" value="Tyr_Pase_AS"/>
</dbReference>
<evidence type="ECO:0000256" key="8">
    <source>
        <dbReference type="ARBA" id="ARBA00022999"/>
    </source>
</evidence>
<evidence type="ECO:0000259" key="12">
    <source>
        <dbReference type="PROSITE" id="PS50001"/>
    </source>
</evidence>
<feature type="domain" description="Tyrosine-protein phosphatase" evidence="13">
    <location>
        <begin position="233"/>
        <end position="503"/>
    </location>
</feature>
<organism evidence="15 16">
    <name type="scientific">Oopsacas minuta</name>
    <dbReference type="NCBI Taxonomy" id="111878"/>
    <lineage>
        <taxon>Eukaryota</taxon>
        <taxon>Metazoa</taxon>
        <taxon>Porifera</taxon>
        <taxon>Hexactinellida</taxon>
        <taxon>Hexasterophora</taxon>
        <taxon>Lyssacinosida</taxon>
        <taxon>Leucopsacidae</taxon>
        <taxon>Oopsacas</taxon>
    </lineage>
</organism>
<dbReference type="EMBL" id="JAKMXF010000309">
    <property type="protein sequence ID" value="KAI6650928.1"/>
    <property type="molecule type" value="Genomic_DNA"/>
</dbReference>
<dbReference type="PROSITE" id="PS00383">
    <property type="entry name" value="TYR_PHOSPHATASE_1"/>
    <property type="match status" value="1"/>
</dbReference>
<dbReference type="GO" id="GO:0005737">
    <property type="term" value="C:cytoplasm"/>
    <property type="evidence" value="ECO:0007669"/>
    <property type="project" value="UniProtKB-SubCell"/>
</dbReference>
<evidence type="ECO:0000256" key="7">
    <source>
        <dbReference type="ARBA" id="ARBA00022912"/>
    </source>
</evidence>
<dbReference type="Pfam" id="PF00102">
    <property type="entry name" value="Y_phosphatase"/>
    <property type="match status" value="1"/>
</dbReference>
<dbReference type="PANTHER" id="PTHR46559">
    <property type="entry name" value="TYROSINE-PROTEIN PHOSPHATASE NON-RECEPTOR TYPE 11"/>
    <property type="match status" value="1"/>
</dbReference>
<dbReference type="Proteomes" id="UP001165289">
    <property type="component" value="Unassembled WGS sequence"/>
</dbReference>
<dbReference type="InterPro" id="IPR003595">
    <property type="entry name" value="Tyr_Pase_cat"/>
</dbReference>
<keyword evidence="6" id="KW-0378">Hydrolase</keyword>
<dbReference type="PROSITE" id="PS50055">
    <property type="entry name" value="TYR_PHOSPHATASE_PTP"/>
    <property type="match status" value="1"/>
</dbReference>
<dbReference type="PROSITE" id="PS50056">
    <property type="entry name" value="TYR_PHOSPHATASE_2"/>
    <property type="match status" value="1"/>
</dbReference>
<evidence type="ECO:0000259" key="13">
    <source>
        <dbReference type="PROSITE" id="PS50055"/>
    </source>
</evidence>
<dbReference type="FunFam" id="3.90.190.10:FF:000045">
    <property type="entry name" value="Tyrosine-protein phosphatase non-receptor type 12"/>
    <property type="match status" value="1"/>
</dbReference>
<dbReference type="SMART" id="SM00404">
    <property type="entry name" value="PTPc_motif"/>
    <property type="match status" value="1"/>
</dbReference>
<dbReference type="GO" id="GO:0070374">
    <property type="term" value="P:positive regulation of ERK1 and ERK2 cascade"/>
    <property type="evidence" value="ECO:0007669"/>
    <property type="project" value="TreeGrafter"/>
</dbReference>
<dbReference type="PANTHER" id="PTHR46559:SF3">
    <property type="entry name" value="TYROSINE-PROTEIN PHOSPHATASE NON-RECEPTOR TYPE"/>
    <property type="match status" value="1"/>
</dbReference>
<keyword evidence="4" id="KW-0597">Phosphoprotein</keyword>
<evidence type="ECO:0000256" key="6">
    <source>
        <dbReference type="ARBA" id="ARBA00022801"/>
    </source>
</evidence>
<keyword evidence="7" id="KW-0904">Protein phosphatase</keyword>
<sequence length="555" mass="63530">MNRRWFHPTLLGPEAESLLLDHGRDGSFIARPSGSQMGDFTLSVRRGSEVTHIRIQNQGDYYDLFGGEKFATLAELVQYYMENTGQLREKNGEIIELRHPLSCREETRERWFHGSISGKEADKLLLDRGQNGSYLVRASLSQPGDYVLSALIDNRVSHVMIRCKDGKCDVGGGQQFNGLNELIEHYKKIPLVEITGAVLHLKQPFNATRIIPTDITPRVEELGKEIGGSKAGFWEEFEQLQQMECKHLFNRKEGNRPDCRVKNRYKNILPFDHTRVILADEDGDGESDYINANYISGEVEGSEKAYIATQGCLPHTVIDFWRMLWQDNTRVIVMTCNEIERGKNKCARYWTEKDTTRTFKNIMVTCTHEKKYISHVVRELRATKEGDPEERIIYYFHFVSWPDHGIPNDAGNVLSFLSEVNKRQEHFRSEGNSPGPIVVHCSAGIGRTGTFIIIDILLHLIDKQGFDVEIDIQKSIQMLRAQRSGMVQTEGQYRFVYMAVKQYINQRTHPTKPEAMTSEEPTYGPAPPIPFKIDPIPQQGTIPVYQNVEEFDTQL</sequence>
<dbReference type="InterPro" id="IPR029021">
    <property type="entry name" value="Prot-tyrosine_phosphatase-like"/>
</dbReference>
<dbReference type="PRINTS" id="PR00401">
    <property type="entry name" value="SH2DOMAIN"/>
</dbReference>
<dbReference type="SUPFAM" id="SSF55550">
    <property type="entry name" value="SH2 domain"/>
    <property type="match status" value="2"/>
</dbReference>
<evidence type="ECO:0000256" key="2">
    <source>
        <dbReference type="ARBA" id="ARBA00013064"/>
    </source>
</evidence>
<evidence type="ECO:0000256" key="5">
    <source>
        <dbReference type="ARBA" id="ARBA00022737"/>
    </source>
</evidence>
<comment type="catalytic activity">
    <reaction evidence="10">
        <text>O-phospho-L-tyrosyl-[protein] + H2O = L-tyrosyl-[protein] + phosphate</text>
        <dbReference type="Rhea" id="RHEA:10684"/>
        <dbReference type="Rhea" id="RHEA-COMP:10136"/>
        <dbReference type="Rhea" id="RHEA-COMP:20101"/>
        <dbReference type="ChEBI" id="CHEBI:15377"/>
        <dbReference type="ChEBI" id="CHEBI:43474"/>
        <dbReference type="ChEBI" id="CHEBI:46858"/>
        <dbReference type="ChEBI" id="CHEBI:61978"/>
        <dbReference type="EC" id="3.1.3.48"/>
    </reaction>
</comment>
<comment type="similarity">
    <text evidence="9">Belongs to the protein-tyrosine phosphatase family. Non-receptor class 4 subfamily.</text>
</comment>
<evidence type="ECO:0000259" key="14">
    <source>
        <dbReference type="PROSITE" id="PS50056"/>
    </source>
</evidence>
<dbReference type="GO" id="GO:0030971">
    <property type="term" value="F:receptor tyrosine kinase binding"/>
    <property type="evidence" value="ECO:0007669"/>
    <property type="project" value="TreeGrafter"/>
</dbReference>
<keyword evidence="3" id="KW-0963">Cytoplasm</keyword>
<dbReference type="EC" id="3.1.3.48" evidence="2"/>
<dbReference type="InterPro" id="IPR036860">
    <property type="entry name" value="SH2_dom_sf"/>
</dbReference>
<accession>A0AAV7JPY2</accession>
<evidence type="ECO:0000313" key="16">
    <source>
        <dbReference type="Proteomes" id="UP001165289"/>
    </source>
</evidence>
<evidence type="ECO:0000256" key="3">
    <source>
        <dbReference type="ARBA" id="ARBA00022490"/>
    </source>
</evidence>
<dbReference type="Gene3D" id="3.90.190.10">
    <property type="entry name" value="Protein tyrosine phosphatase superfamily"/>
    <property type="match status" value="1"/>
</dbReference>